<evidence type="ECO:0000256" key="2">
    <source>
        <dbReference type="ARBA" id="ARBA00022737"/>
    </source>
</evidence>
<dbReference type="InterPro" id="IPR039673">
    <property type="entry name" value="SATB1/SATB2"/>
</dbReference>
<dbReference type="GO" id="GO:0000978">
    <property type="term" value="F:RNA polymerase II cis-regulatory region sequence-specific DNA binding"/>
    <property type="evidence" value="ECO:0007669"/>
    <property type="project" value="TreeGrafter"/>
</dbReference>
<evidence type="ECO:0000256" key="4">
    <source>
        <dbReference type="ARBA" id="ARBA00023125"/>
    </source>
</evidence>
<dbReference type="SMART" id="SM00389">
    <property type="entry name" value="HOX"/>
    <property type="match status" value="2"/>
</dbReference>
<evidence type="ECO:0000256" key="5">
    <source>
        <dbReference type="ARBA" id="ARBA00023155"/>
    </source>
</evidence>
<evidence type="ECO:0000256" key="7">
    <source>
        <dbReference type="PROSITE-ProRule" id="PRU00108"/>
    </source>
</evidence>
<keyword evidence="2" id="KW-0677">Repeat</keyword>
<dbReference type="Gene3D" id="3.10.20.710">
    <property type="entry name" value="SATB, ubiquitin-like oligomerisation domain"/>
    <property type="match status" value="1"/>
</dbReference>
<dbReference type="AlphaFoldDB" id="A0A0N4Z158"/>
<sequence>MTMFPVRVVIETVKSENCITCTTSGSPLVDTYAVISTNTPLSQLTDSILSALGYTNLINSSRGLVQISNWKPLTFESICDNPEEKIGDLIKDFANNVTLKIITKRTSVDLDVESCIKDVKQKILKYSLDRQPQILNSISNYQIKEVISQICSGSDPTLLTKEQMQNLVEWADGLQNVSSVDEERKSNESPNRFHHLHEIPKLERWFKSDCNPSKHKLNTYLNELNNSHYRQRGHKITQTQLSNWFNSKRATQRNKQSAEVNLHNFFQGFHALAGLTNIGMNDFKSEANTSSNPFSTLLSDNDRIDGGSDSPTPEDDGSEHSASNTGITEIDQIKTESTSPDITLDINNSFNTSSPKPRPSPGFQSLLNLQAGGNALNNLNPGIKGELLTALQMAATVSNVNNNHSTTNNNSNSQNTTARSRLMFDPLSELPVLEKWFEENPHPGWLQIERYTDYLNNAPYRANYPPVSTHNVKIWFKNRRAKCKRMQSNDTNNSHSTPNILSENNITSILYS</sequence>
<feature type="region of interest" description="Disordered" evidence="9">
    <location>
        <begin position="291"/>
        <end position="364"/>
    </location>
</feature>
<feature type="domain" description="Homeobox" evidence="10">
    <location>
        <begin position="429"/>
        <end position="486"/>
    </location>
</feature>
<dbReference type="WBParaSite" id="PTRK_0000043500.1">
    <property type="protein sequence ID" value="PTRK_0000043500.1"/>
    <property type="gene ID" value="PTRK_0000043500"/>
</dbReference>
<feature type="compositionally biased region" description="Polar residues" evidence="9">
    <location>
        <begin position="335"/>
        <end position="355"/>
    </location>
</feature>
<evidence type="ECO:0000259" key="10">
    <source>
        <dbReference type="PROSITE" id="PS50071"/>
    </source>
</evidence>
<dbReference type="Proteomes" id="UP000038045">
    <property type="component" value="Unplaced"/>
</dbReference>
<accession>A0A0N4Z158</accession>
<evidence type="ECO:0000256" key="3">
    <source>
        <dbReference type="ARBA" id="ARBA00022843"/>
    </source>
</evidence>
<dbReference type="Pfam" id="PF00046">
    <property type="entry name" value="Homeodomain"/>
    <property type="match status" value="1"/>
</dbReference>
<dbReference type="PANTHER" id="PTHR15116:SF16">
    <property type="entry name" value="DEFECTIVE PROVENTRICULUS, ISOFORM A"/>
    <property type="match status" value="1"/>
</dbReference>
<feature type="domain" description="CMP" evidence="11">
    <location>
        <begin position="1"/>
        <end position="105"/>
    </location>
</feature>
<keyword evidence="6 7" id="KW-0539">Nucleus</keyword>
<evidence type="ECO:0000256" key="1">
    <source>
        <dbReference type="ARBA" id="ARBA00004123"/>
    </source>
</evidence>
<keyword evidence="4 7" id="KW-0238">DNA-binding</keyword>
<dbReference type="PANTHER" id="PTHR15116">
    <property type="entry name" value="DNA-BINDING PROTEIN SATB FAMILY MEMBER"/>
    <property type="match status" value="1"/>
</dbReference>
<evidence type="ECO:0000256" key="9">
    <source>
        <dbReference type="SAM" id="MobiDB-lite"/>
    </source>
</evidence>
<dbReference type="PROSITE" id="PS51982">
    <property type="entry name" value="CMP"/>
    <property type="match status" value="1"/>
</dbReference>
<dbReference type="GO" id="GO:0006338">
    <property type="term" value="P:chromatin remodeling"/>
    <property type="evidence" value="ECO:0007669"/>
    <property type="project" value="InterPro"/>
</dbReference>
<dbReference type="InterPro" id="IPR009057">
    <property type="entry name" value="Homeodomain-like_sf"/>
</dbReference>
<evidence type="ECO:0000256" key="6">
    <source>
        <dbReference type="ARBA" id="ARBA00023242"/>
    </source>
</evidence>
<dbReference type="Pfam" id="PF16534">
    <property type="entry name" value="ULD"/>
    <property type="match status" value="1"/>
</dbReference>
<name>A0A0N4Z158_PARTI</name>
<dbReference type="GO" id="GO:0005634">
    <property type="term" value="C:nucleus"/>
    <property type="evidence" value="ECO:0007669"/>
    <property type="project" value="UniProtKB-SubCell"/>
</dbReference>
<evidence type="ECO:0000313" key="13">
    <source>
        <dbReference type="WBParaSite" id="PTRK_0000043500.1"/>
    </source>
</evidence>
<evidence type="ECO:0000256" key="8">
    <source>
        <dbReference type="RuleBase" id="RU000682"/>
    </source>
</evidence>
<comment type="subcellular location">
    <subcellularLocation>
        <location evidence="1 7 8">Nucleus</location>
    </subcellularLocation>
</comment>
<dbReference type="STRING" id="131310.A0A0N4Z158"/>
<organism evidence="12 13">
    <name type="scientific">Parastrongyloides trichosuri</name>
    <name type="common">Possum-specific nematode worm</name>
    <dbReference type="NCBI Taxonomy" id="131310"/>
    <lineage>
        <taxon>Eukaryota</taxon>
        <taxon>Metazoa</taxon>
        <taxon>Ecdysozoa</taxon>
        <taxon>Nematoda</taxon>
        <taxon>Chromadorea</taxon>
        <taxon>Rhabditida</taxon>
        <taxon>Tylenchina</taxon>
        <taxon>Panagrolaimomorpha</taxon>
        <taxon>Strongyloidoidea</taxon>
        <taxon>Strongyloididae</taxon>
        <taxon>Parastrongyloides</taxon>
    </lineage>
</organism>
<dbReference type="InterPro" id="IPR032392">
    <property type="entry name" value="ULD"/>
</dbReference>
<protein>
    <submittedName>
        <fullName evidence="13">Homeobox domain-containing protein</fullName>
    </submittedName>
</protein>
<dbReference type="Gene3D" id="1.10.10.60">
    <property type="entry name" value="Homeodomain-like"/>
    <property type="match status" value="2"/>
</dbReference>
<dbReference type="FunFam" id="1.10.10.60:FF:000169">
    <property type="entry name" value="DNA-binding protein SATB1"/>
    <property type="match status" value="1"/>
</dbReference>
<feature type="DNA-binding region" description="Homeobox" evidence="7">
    <location>
        <begin position="431"/>
        <end position="487"/>
    </location>
</feature>
<dbReference type="CDD" id="cd00086">
    <property type="entry name" value="homeodomain"/>
    <property type="match status" value="2"/>
</dbReference>
<dbReference type="InterPro" id="IPR001356">
    <property type="entry name" value="HD"/>
</dbReference>
<dbReference type="GO" id="GO:0000981">
    <property type="term" value="F:DNA-binding transcription factor activity, RNA polymerase II-specific"/>
    <property type="evidence" value="ECO:0007669"/>
    <property type="project" value="TreeGrafter"/>
</dbReference>
<evidence type="ECO:0000259" key="11">
    <source>
        <dbReference type="PROSITE" id="PS51982"/>
    </source>
</evidence>
<keyword evidence="3" id="KW-0832">Ubl conjugation</keyword>
<keyword evidence="5 7" id="KW-0371">Homeobox</keyword>
<dbReference type="PROSITE" id="PS50071">
    <property type="entry name" value="HOMEOBOX_2"/>
    <property type="match status" value="2"/>
</dbReference>
<feature type="domain" description="Homeobox" evidence="10">
    <location>
        <begin position="197"/>
        <end position="255"/>
    </location>
</feature>
<reference evidence="13" key="1">
    <citation type="submission" date="2017-02" db="UniProtKB">
        <authorList>
            <consortium name="WormBaseParasite"/>
        </authorList>
    </citation>
    <scope>IDENTIFICATION</scope>
</reference>
<dbReference type="InterPro" id="IPR038224">
    <property type="entry name" value="SATB_ULD_sf"/>
</dbReference>
<keyword evidence="12" id="KW-1185">Reference proteome</keyword>
<evidence type="ECO:0000313" key="12">
    <source>
        <dbReference type="Proteomes" id="UP000038045"/>
    </source>
</evidence>
<dbReference type="SUPFAM" id="SSF46689">
    <property type="entry name" value="Homeodomain-like"/>
    <property type="match status" value="2"/>
</dbReference>
<feature type="DNA-binding region" description="Homeobox" evidence="7">
    <location>
        <begin position="199"/>
        <end position="256"/>
    </location>
</feature>
<proteinExistence type="predicted"/>